<protein>
    <recommendedName>
        <fullName evidence="3">TonB protein C-terminal</fullName>
    </recommendedName>
</protein>
<name>A0ABT8CBV5_9BACT</name>
<evidence type="ECO:0000313" key="1">
    <source>
        <dbReference type="EMBL" id="MDN3689429.1"/>
    </source>
</evidence>
<dbReference type="EMBL" id="JAUFQS010000026">
    <property type="protein sequence ID" value="MDN3689429.1"/>
    <property type="molecule type" value="Genomic_DNA"/>
</dbReference>
<dbReference type="RefSeq" id="WP_163386317.1">
    <property type="nucleotide sequence ID" value="NZ_JAUFQS010000026.1"/>
</dbReference>
<gene>
    <name evidence="1" type="ORF">QWZ15_16465</name>
</gene>
<evidence type="ECO:0000313" key="2">
    <source>
        <dbReference type="Proteomes" id="UP001236663"/>
    </source>
</evidence>
<reference evidence="2" key="1">
    <citation type="journal article" date="2019" name="Int. J. Syst. Evol. Microbiol.">
        <title>The Global Catalogue of Microorganisms (GCM) 10K type strain sequencing project: providing services to taxonomists for standard genome sequencing and annotation.</title>
        <authorList>
            <consortium name="The Broad Institute Genomics Platform"/>
            <consortium name="The Broad Institute Genome Sequencing Center for Infectious Disease"/>
            <person name="Wu L."/>
            <person name="Ma J."/>
        </authorList>
    </citation>
    <scope>NUCLEOTIDE SEQUENCE [LARGE SCALE GENOMIC DNA]</scope>
    <source>
        <strain evidence="2">CECT 7706</strain>
    </source>
</reference>
<dbReference type="Proteomes" id="UP001236663">
    <property type="component" value="Unassembled WGS sequence"/>
</dbReference>
<keyword evidence="2" id="KW-1185">Reference proteome</keyword>
<sequence length="156" mass="18238">MHSLLLIFIILAFSCFPIGVKSQSKSDYTILKTNNAYVVKTEAKDYTRINTEVLSLECSSTSLSQELNFEKISSYFDDDSKTIFRNIKAQARIYLDIQGEVRDIYFICESDPEKHGVDFSQLEKAIRRKIRVVENEACLPKFEDQYISWYIPLYQY</sequence>
<accession>A0ABT8CBV5</accession>
<evidence type="ECO:0008006" key="3">
    <source>
        <dbReference type="Google" id="ProtNLM"/>
    </source>
</evidence>
<comment type="caution">
    <text evidence="1">The sequence shown here is derived from an EMBL/GenBank/DDBJ whole genome shotgun (WGS) entry which is preliminary data.</text>
</comment>
<organism evidence="1 2">
    <name type="scientific">Cyclobacterium jeungdonense</name>
    <dbReference type="NCBI Taxonomy" id="708087"/>
    <lineage>
        <taxon>Bacteria</taxon>
        <taxon>Pseudomonadati</taxon>
        <taxon>Bacteroidota</taxon>
        <taxon>Cytophagia</taxon>
        <taxon>Cytophagales</taxon>
        <taxon>Cyclobacteriaceae</taxon>
        <taxon>Cyclobacterium</taxon>
    </lineage>
</organism>
<proteinExistence type="predicted"/>